<reference evidence="12 13" key="1">
    <citation type="submission" date="2019-03" db="EMBL/GenBank/DDBJ databases">
        <title>The genome sequence of Nitrosococcus wardiae strain D1FHST reveals the archetypal metabolic capacity of ammonia-oxidizing Gammaproteobacteria.</title>
        <authorList>
            <person name="Wang L."/>
            <person name="Lim C.K."/>
            <person name="Hanson T.E."/>
            <person name="Dang H."/>
            <person name="Klotz M.G."/>
        </authorList>
    </citation>
    <scope>NUCLEOTIDE SEQUENCE [LARGE SCALE GENOMIC DNA]</scope>
    <source>
        <strain evidence="12 13">D1FHS</strain>
    </source>
</reference>
<dbReference type="GO" id="GO:0035870">
    <property type="term" value="F:dITP diphosphatase activity"/>
    <property type="evidence" value="ECO:0007669"/>
    <property type="project" value="UniProtKB-UniRule"/>
</dbReference>
<comment type="subunit">
    <text evidence="2 10">Homodimer.</text>
</comment>
<evidence type="ECO:0000256" key="7">
    <source>
        <dbReference type="ARBA" id="ARBA00023080"/>
    </source>
</evidence>
<gene>
    <name evidence="12" type="primary">rdgB</name>
    <name evidence="12" type="ORF">E3U44_00610</name>
</gene>
<dbReference type="Proteomes" id="UP000294325">
    <property type="component" value="Chromosome"/>
</dbReference>
<dbReference type="FunFam" id="3.90.950.10:FF:000001">
    <property type="entry name" value="dITP/XTP pyrophosphatase"/>
    <property type="match status" value="1"/>
</dbReference>
<dbReference type="GO" id="GO:0017111">
    <property type="term" value="F:ribonucleoside triphosphate phosphatase activity"/>
    <property type="evidence" value="ECO:0007669"/>
    <property type="project" value="InterPro"/>
</dbReference>
<dbReference type="GO" id="GO:0009146">
    <property type="term" value="P:purine nucleoside triphosphate catabolic process"/>
    <property type="evidence" value="ECO:0007669"/>
    <property type="project" value="UniProtKB-UniRule"/>
</dbReference>
<dbReference type="InterPro" id="IPR029001">
    <property type="entry name" value="ITPase-like_fam"/>
</dbReference>
<feature type="binding site" evidence="10">
    <location>
        <begin position="184"/>
        <end position="185"/>
    </location>
    <ligand>
        <name>substrate</name>
    </ligand>
</feature>
<evidence type="ECO:0000256" key="3">
    <source>
        <dbReference type="ARBA" id="ARBA00022723"/>
    </source>
</evidence>
<evidence type="ECO:0000256" key="6">
    <source>
        <dbReference type="ARBA" id="ARBA00022842"/>
    </source>
</evidence>
<dbReference type="GO" id="GO:0036220">
    <property type="term" value="F:ITP diphosphatase activity"/>
    <property type="evidence" value="ECO:0007669"/>
    <property type="project" value="UniProtKB-UniRule"/>
</dbReference>
<comment type="function">
    <text evidence="10">Pyrophosphatase that catalyzes the hydrolysis of nucleoside triphosphates to their monophosphate derivatives, with a high preference for the non-canonical purine nucleotides XTP (xanthosine triphosphate), dITP (deoxyinosine triphosphate) and ITP. Seems to function as a house-cleaning enzyme that removes non-canonical purine nucleotides from the nucleotide pool, thus preventing their incorporation into DNA/RNA and avoiding chromosomal lesions.</text>
</comment>
<dbReference type="Gene3D" id="3.90.950.10">
    <property type="match status" value="1"/>
</dbReference>
<feature type="active site" description="Proton acceptor" evidence="10">
    <location>
        <position position="71"/>
    </location>
</feature>
<evidence type="ECO:0000256" key="11">
    <source>
        <dbReference type="RuleBase" id="RU003781"/>
    </source>
</evidence>
<evidence type="ECO:0000256" key="9">
    <source>
        <dbReference type="ARBA" id="ARBA00052017"/>
    </source>
</evidence>
<dbReference type="GO" id="GO:0046872">
    <property type="term" value="F:metal ion binding"/>
    <property type="evidence" value="ECO:0007669"/>
    <property type="project" value="UniProtKB-KW"/>
</dbReference>
<protein>
    <recommendedName>
        <fullName evidence="10">dITP/XTP pyrophosphatase</fullName>
        <ecNumber evidence="10">3.6.1.66</ecNumber>
    </recommendedName>
    <alternativeName>
        <fullName evidence="10">Non-canonical purine NTP pyrophosphatase</fullName>
    </alternativeName>
    <alternativeName>
        <fullName evidence="10">Non-standard purine NTP pyrophosphatase</fullName>
    </alternativeName>
    <alternativeName>
        <fullName evidence="10">Nucleoside-triphosphate diphosphatase</fullName>
    </alternativeName>
    <alternativeName>
        <fullName evidence="10">Nucleoside-triphosphate pyrophosphatase</fullName>
        <shortName evidence="10">NTPase</shortName>
    </alternativeName>
</protein>
<evidence type="ECO:0000313" key="13">
    <source>
        <dbReference type="Proteomes" id="UP000294325"/>
    </source>
</evidence>
<dbReference type="SUPFAM" id="SSF52972">
    <property type="entry name" value="ITPase-like"/>
    <property type="match status" value="1"/>
</dbReference>
<dbReference type="InterPro" id="IPR020922">
    <property type="entry name" value="dITP/XTP_pyrophosphatase"/>
</dbReference>
<name>A0A4P7BVQ4_9GAMM</name>
<dbReference type="CDD" id="cd00515">
    <property type="entry name" value="HAM1"/>
    <property type="match status" value="1"/>
</dbReference>
<dbReference type="EC" id="3.6.1.66" evidence="10"/>
<comment type="cofactor">
    <cofactor evidence="10">
        <name>Mg(2+)</name>
        <dbReference type="ChEBI" id="CHEBI:18420"/>
    </cofactor>
    <text evidence="10">Binds 1 Mg(2+) ion per subunit.</text>
</comment>
<evidence type="ECO:0000256" key="1">
    <source>
        <dbReference type="ARBA" id="ARBA00008023"/>
    </source>
</evidence>
<comment type="caution">
    <text evidence="10">Lacks conserved residue(s) required for the propagation of feature annotation.</text>
</comment>
<keyword evidence="4 10" id="KW-0547">Nucleotide-binding</keyword>
<dbReference type="AlphaFoldDB" id="A0A4P7BVQ4"/>
<dbReference type="GO" id="GO:0005829">
    <property type="term" value="C:cytosol"/>
    <property type="evidence" value="ECO:0007669"/>
    <property type="project" value="TreeGrafter"/>
</dbReference>
<dbReference type="Pfam" id="PF01725">
    <property type="entry name" value="Ham1p_like"/>
    <property type="match status" value="1"/>
</dbReference>
<dbReference type="RefSeq" id="WP_134356181.1">
    <property type="nucleotide sequence ID" value="NZ_CP038033.1"/>
</dbReference>
<dbReference type="NCBIfam" id="TIGR00042">
    <property type="entry name" value="RdgB/HAM1 family non-canonical purine NTP pyrophosphatase"/>
    <property type="match status" value="1"/>
</dbReference>
<comment type="catalytic activity">
    <reaction evidence="10">
        <text>ITP + H2O = IMP + diphosphate + H(+)</text>
        <dbReference type="Rhea" id="RHEA:29399"/>
        <dbReference type="ChEBI" id="CHEBI:15377"/>
        <dbReference type="ChEBI" id="CHEBI:15378"/>
        <dbReference type="ChEBI" id="CHEBI:33019"/>
        <dbReference type="ChEBI" id="CHEBI:58053"/>
        <dbReference type="ChEBI" id="CHEBI:61402"/>
        <dbReference type="EC" id="3.6.1.66"/>
    </reaction>
</comment>
<evidence type="ECO:0000256" key="5">
    <source>
        <dbReference type="ARBA" id="ARBA00022801"/>
    </source>
</evidence>
<proteinExistence type="inferred from homology"/>
<dbReference type="GO" id="GO:0009117">
    <property type="term" value="P:nucleotide metabolic process"/>
    <property type="evidence" value="ECO:0007669"/>
    <property type="project" value="UniProtKB-KW"/>
</dbReference>
<comment type="catalytic activity">
    <reaction evidence="8 10">
        <text>dITP + H2O = dIMP + diphosphate + H(+)</text>
        <dbReference type="Rhea" id="RHEA:28342"/>
        <dbReference type="ChEBI" id="CHEBI:15377"/>
        <dbReference type="ChEBI" id="CHEBI:15378"/>
        <dbReference type="ChEBI" id="CHEBI:33019"/>
        <dbReference type="ChEBI" id="CHEBI:61194"/>
        <dbReference type="ChEBI" id="CHEBI:61382"/>
        <dbReference type="EC" id="3.6.1.66"/>
    </reaction>
</comment>
<sequence>MAPLQIILASNNPGKLREMGEILSKLSMEVISQSAFKVPEVAETGLSFVENALIKARNAARHTGLAAIADDSGLEVDALDGQPGIHSARYAGPNATDRENLEKLLENLKEVAKNQLNVRYQCVIVYMRHWQDPTPRICQGTWEGQIISPPQGSGGFGYDPIFYLPERHCTAAELPPAEKNRLSHRGKALRALLDALRQEA</sequence>
<feature type="binding site" evidence="10">
    <location>
        <position position="72"/>
    </location>
    <ligand>
        <name>substrate</name>
    </ligand>
</feature>
<comment type="similarity">
    <text evidence="1 10 11">Belongs to the HAM1 NTPase family.</text>
</comment>
<dbReference type="GO" id="GO:0036222">
    <property type="term" value="F:XTP diphosphatase activity"/>
    <property type="evidence" value="ECO:0007669"/>
    <property type="project" value="UniProtKB-UniRule"/>
</dbReference>
<dbReference type="PANTHER" id="PTHR11067:SF9">
    <property type="entry name" value="INOSINE TRIPHOSPHATE PYROPHOSPHATASE"/>
    <property type="match status" value="1"/>
</dbReference>
<keyword evidence="3 10" id="KW-0479">Metal-binding</keyword>
<feature type="binding site" evidence="10">
    <location>
        <begin position="10"/>
        <end position="15"/>
    </location>
    <ligand>
        <name>substrate</name>
    </ligand>
</feature>
<keyword evidence="6 10" id="KW-0460">Magnesium</keyword>
<dbReference type="HAMAP" id="MF_01405">
    <property type="entry name" value="Non_canon_purine_NTPase"/>
    <property type="match status" value="1"/>
</dbReference>
<comment type="catalytic activity">
    <reaction evidence="9 10">
        <text>XTP + H2O = XMP + diphosphate + H(+)</text>
        <dbReference type="Rhea" id="RHEA:28610"/>
        <dbReference type="ChEBI" id="CHEBI:15377"/>
        <dbReference type="ChEBI" id="CHEBI:15378"/>
        <dbReference type="ChEBI" id="CHEBI:33019"/>
        <dbReference type="ChEBI" id="CHEBI:57464"/>
        <dbReference type="ChEBI" id="CHEBI:61314"/>
        <dbReference type="EC" id="3.6.1.66"/>
    </reaction>
</comment>
<evidence type="ECO:0000256" key="10">
    <source>
        <dbReference type="HAMAP-Rule" id="MF_01405"/>
    </source>
</evidence>
<feature type="binding site" evidence="10">
    <location>
        <position position="179"/>
    </location>
    <ligand>
        <name>substrate</name>
    </ligand>
</feature>
<dbReference type="KEGG" id="nwr:E3U44_00610"/>
<dbReference type="GO" id="GO:0000166">
    <property type="term" value="F:nucleotide binding"/>
    <property type="evidence" value="ECO:0007669"/>
    <property type="project" value="UniProtKB-KW"/>
</dbReference>
<feature type="binding site" evidence="10">
    <location>
        <position position="71"/>
    </location>
    <ligand>
        <name>Mg(2+)</name>
        <dbReference type="ChEBI" id="CHEBI:18420"/>
    </ligand>
</feature>
<dbReference type="EMBL" id="CP038033">
    <property type="protein sequence ID" value="QBQ53164.1"/>
    <property type="molecule type" value="Genomic_DNA"/>
</dbReference>
<dbReference type="OrthoDB" id="9807456at2"/>
<evidence type="ECO:0000313" key="12">
    <source>
        <dbReference type="EMBL" id="QBQ53164.1"/>
    </source>
</evidence>
<dbReference type="PANTHER" id="PTHR11067">
    <property type="entry name" value="INOSINE TRIPHOSPHATE PYROPHOSPHATASE/HAM1 PROTEIN"/>
    <property type="match status" value="1"/>
</dbReference>
<evidence type="ECO:0000256" key="8">
    <source>
        <dbReference type="ARBA" id="ARBA00051875"/>
    </source>
</evidence>
<feature type="binding site" evidence="10">
    <location>
        <begin position="156"/>
        <end position="159"/>
    </location>
    <ligand>
        <name>substrate</name>
    </ligand>
</feature>
<evidence type="ECO:0000256" key="4">
    <source>
        <dbReference type="ARBA" id="ARBA00022741"/>
    </source>
</evidence>
<keyword evidence="7 10" id="KW-0546">Nucleotide metabolism</keyword>
<keyword evidence="13" id="KW-1185">Reference proteome</keyword>
<organism evidence="12 13">
    <name type="scientific">Nitrosococcus wardiae</name>
    <dbReference type="NCBI Taxonomy" id="1814290"/>
    <lineage>
        <taxon>Bacteria</taxon>
        <taxon>Pseudomonadati</taxon>
        <taxon>Pseudomonadota</taxon>
        <taxon>Gammaproteobacteria</taxon>
        <taxon>Chromatiales</taxon>
        <taxon>Chromatiaceae</taxon>
        <taxon>Nitrosococcus</taxon>
    </lineage>
</organism>
<dbReference type="InterPro" id="IPR002637">
    <property type="entry name" value="RdgB/HAM1"/>
</dbReference>
<evidence type="ECO:0000256" key="2">
    <source>
        <dbReference type="ARBA" id="ARBA00011738"/>
    </source>
</evidence>
<accession>A0A4P7BVQ4</accession>
<keyword evidence="5 10" id="KW-0378">Hydrolase</keyword>